<name>A0A8H7AEV6_9EURO</name>
<dbReference type="Proteomes" id="UP000606974">
    <property type="component" value="Unassembled WGS sequence"/>
</dbReference>
<proteinExistence type="predicted"/>
<comment type="caution">
    <text evidence="2">The sequence shown here is derived from an EMBL/GenBank/DDBJ whole genome shotgun (WGS) entry which is preliminary data.</text>
</comment>
<dbReference type="PANTHER" id="PTHR39601:SF1">
    <property type="entry name" value="CHORIOGENIN HMINOR"/>
    <property type="match status" value="1"/>
</dbReference>
<feature type="compositionally biased region" description="Low complexity" evidence="1">
    <location>
        <begin position="325"/>
        <end position="347"/>
    </location>
</feature>
<dbReference type="OrthoDB" id="4114825at2759"/>
<dbReference type="PANTHER" id="PTHR39601">
    <property type="entry name" value="CHORIOGENIN HMINOR"/>
    <property type="match status" value="1"/>
</dbReference>
<evidence type="ECO:0000313" key="3">
    <source>
        <dbReference type="Proteomes" id="UP000606974"/>
    </source>
</evidence>
<gene>
    <name evidence="2" type="ORF">GJ744_002970</name>
</gene>
<dbReference type="EMBL" id="JAACFV010000155">
    <property type="protein sequence ID" value="KAF7503945.1"/>
    <property type="molecule type" value="Genomic_DNA"/>
</dbReference>
<accession>A0A8H7AEV6</accession>
<keyword evidence="3" id="KW-1185">Reference proteome</keyword>
<evidence type="ECO:0000313" key="2">
    <source>
        <dbReference type="EMBL" id="KAF7503945.1"/>
    </source>
</evidence>
<protein>
    <submittedName>
        <fullName evidence="2">Uncharacterized protein</fullName>
    </submittedName>
</protein>
<organism evidence="2 3">
    <name type="scientific">Endocarpon pusillum</name>
    <dbReference type="NCBI Taxonomy" id="364733"/>
    <lineage>
        <taxon>Eukaryota</taxon>
        <taxon>Fungi</taxon>
        <taxon>Dikarya</taxon>
        <taxon>Ascomycota</taxon>
        <taxon>Pezizomycotina</taxon>
        <taxon>Eurotiomycetes</taxon>
        <taxon>Chaetothyriomycetidae</taxon>
        <taxon>Verrucariales</taxon>
        <taxon>Verrucariaceae</taxon>
        <taxon>Endocarpon</taxon>
    </lineage>
</organism>
<sequence>MAPVQRWDGRAREARDWNELRRDPELFFPNGNTLIYLFSRGRSQRGPSFRIPYEFLLYSGCRPLVEQSLISTLAGSPYEEKEYPSRTSESYLYLHCPQHLSREDSFAYHVTTRNFFAWLAGVPIVGYDPVSALLALKDRMDIWRDEGSDNMKAICDYIREQGYGDISELEARLPPTSKPTMYGERSPQFEVIPTLTNSLGRSGSVSPTLTNSLTNSLRRSGSVASARQLLRSKVRFSGNFSHRPHIAELIPEVIRPQKKDQVPPPVPLREGHLALATIAYHDTLPDAPPSTTDRQPKPRHTWSVGRNSIYSEIIVPAFGNGLHNSTSTSEPTITSSPTTTIPQASPSEAYTRRFSRNPENDSQPPPSPPSSSSSICSHDSDVPSLSSTYSTEASDSPTITSPTLSTDNPFDDHERCQPEATACRMELVEVRIMDGDVDGGSADATGREPDLVIDTLMGELEATGLGGKPRYEALGMEKFAAGSGLGVSLS</sequence>
<feature type="region of interest" description="Disordered" evidence="1">
    <location>
        <begin position="283"/>
        <end position="304"/>
    </location>
</feature>
<feature type="region of interest" description="Disordered" evidence="1">
    <location>
        <begin position="321"/>
        <end position="415"/>
    </location>
</feature>
<dbReference type="AlphaFoldDB" id="A0A8H7AEV6"/>
<reference evidence="2" key="1">
    <citation type="submission" date="2020-02" db="EMBL/GenBank/DDBJ databases">
        <authorList>
            <person name="Palmer J.M."/>
        </authorList>
    </citation>
    <scope>NUCLEOTIDE SEQUENCE</scope>
    <source>
        <strain evidence="2">EPUS1.4</strain>
        <tissue evidence="2">Thallus</tissue>
    </source>
</reference>
<evidence type="ECO:0000256" key="1">
    <source>
        <dbReference type="SAM" id="MobiDB-lite"/>
    </source>
</evidence>
<feature type="compositionally biased region" description="Polar residues" evidence="1">
    <location>
        <begin position="385"/>
        <end position="408"/>
    </location>
</feature>